<proteinExistence type="predicted"/>
<dbReference type="InterPro" id="IPR001283">
    <property type="entry name" value="CRISP-related"/>
</dbReference>
<dbReference type="SUPFAM" id="SSF55797">
    <property type="entry name" value="PR-1-like"/>
    <property type="match status" value="1"/>
</dbReference>
<protein>
    <recommendedName>
        <fullName evidence="2">SCP domain-containing protein</fullName>
    </recommendedName>
</protein>
<dbReference type="Gene3D" id="3.40.33.10">
    <property type="entry name" value="CAP"/>
    <property type="match status" value="1"/>
</dbReference>
<dbReference type="InterPro" id="IPR035940">
    <property type="entry name" value="CAP_sf"/>
</dbReference>
<keyword evidence="1" id="KW-0732">Signal</keyword>
<sequence>MLKTICIVIISFINVVPLLLLAENSPKNYLKAHNNARAEVGVKPLDWDPQLELHARKFVEKHIADCKKAFLDESLASKYGQNYAYSAPPQTAAEAVARWVKHKHNYDYKSNSCIDGTINCLCYTQVVWNSTTFLGCANVECHNSGASLTTCLYHPQGNIPNQHPYNIH</sequence>
<feature type="signal peptide" evidence="1">
    <location>
        <begin position="1"/>
        <end position="22"/>
    </location>
</feature>
<evidence type="ECO:0000256" key="1">
    <source>
        <dbReference type="SAM" id="SignalP"/>
    </source>
</evidence>
<dbReference type="PRINTS" id="PR00837">
    <property type="entry name" value="V5TPXLIKE"/>
</dbReference>
<feature type="chain" id="PRO_5046237282" description="SCP domain-containing protein" evidence="1">
    <location>
        <begin position="23"/>
        <end position="168"/>
    </location>
</feature>
<name>A0ABU6YJQ2_9FABA</name>
<dbReference type="SMART" id="SM00198">
    <property type="entry name" value="SCP"/>
    <property type="match status" value="1"/>
</dbReference>
<dbReference type="PANTHER" id="PTHR10334">
    <property type="entry name" value="CYSTEINE-RICH SECRETORY PROTEIN-RELATED"/>
    <property type="match status" value="1"/>
</dbReference>
<gene>
    <name evidence="3" type="ORF">PIB30_055420</name>
</gene>
<dbReference type="EMBL" id="JASCZI010242087">
    <property type="protein sequence ID" value="MED6209519.1"/>
    <property type="molecule type" value="Genomic_DNA"/>
</dbReference>
<keyword evidence="4" id="KW-1185">Reference proteome</keyword>
<reference evidence="3 4" key="1">
    <citation type="journal article" date="2023" name="Plants (Basel)">
        <title>Bridging the Gap: Combining Genomics and Transcriptomics Approaches to Understand Stylosanthes scabra, an Orphan Legume from the Brazilian Caatinga.</title>
        <authorList>
            <person name="Ferreira-Neto J.R.C."/>
            <person name="da Silva M.D."/>
            <person name="Binneck E."/>
            <person name="de Melo N.F."/>
            <person name="da Silva R.H."/>
            <person name="de Melo A.L.T.M."/>
            <person name="Pandolfi V."/>
            <person name="Bustamante F.O."/>
            <person name="Brasileiro-Vidal A.C."/>
            <person name="Benko-Iseppon A.M."/>
        </authorList>
    </citation>
    <scope>NUCLEOTIDE SEQUENCE [LARGE SCALE GENOMIC DNA]</scope>
    <source>
        <tissue evidence="3">Leaves</tissue>
    </source>
</reference>
<organism evidence="3 4">
    <name type="scientific">Stylosanthes scabra</name>
    <dbReference type="NCBI Taxonomy" id="79078"/>
    <lineage>
        <taxon>Eukaryota</taxon>
        <taxon>Viridiplantae</taxon>
        <taxon>Streptophyta</taxon>
        <taxon>Embryophyta</taxon>
        <taxon>Tracheophyta</taxon>
        <taxon>Spermatophyta</taxon>
        <taxon>Magnoliopsida</taxon>
        <taxon>eudicotyledons</taxon>
        <taxon>Gunneridae</taxon>
        <taxon>Pentapetalae</taxon>
        <taxon>rosids</taxon>
        <taxon>fabids</taxon>
        <taxon>Fabales</taxon>
        <taxon>Fabaceae</taxon>
        <taxon>Papilionoideae</taxon>
        <taxon>50 kb inversion clade</taxon>
        <taxon>dalbergioids sensu lato</taxon>
        <taxon>Dalbergieae</taxon>
        <taxon>Pterocarpus clade</taxon>
        <taxon>Stylosanthes</taxon>
    </lineage>
</organism>
<dbReference type="Pfam" id="PF00188">
    <property type="entry name" value="CAP"/>
    <property type="match status" value="1"/>
</dbReference>
<dbReference type="InterPro" id="IPR014044">
    <property type="entry name" value="CAP_dom"/>
</dbReference>
<dbReference type="Proteomes" id="UP001341840">
    <property type="component" value="Unassembled WGS sequence"/>
</dbReference>
<evidence type="ECO:0000259" key="2">
    <source>
        <dbReference type="SMART" id="SM00198"/>
    </source>
</evidence>
<evidence type="ECO:0000313" key="4">
    <source>
        <dbReference type="Proteomes" id="UP001341840"/>
    </source>
</evidence>
<comment type="caution">
    <text evidence="3">The sequence shown here is derived from an EMBL/GenBank/DDBJ whole genome shotgun (WGS) entry which is preliminary data.</text>
</comment>
<feature type="domain" description="SCP" evidence="2">
    <location>
        <begin position="24"/>
        <end position="161"/>
    </location>
</feature>
<accession>A0ABU6YJQ2</accession>
<evidence type="ECO:0000313" key="3">
    <source>
        <dbReference type="EMBL" id="MED6209519.1"/>
    </source>
</evidence>